<dbReference type="OrthoDB" id="8110916at2759"/>
<feature type="binding site" evidence="7">
    <location>
        <begin position="248"/>
        <end position="254"/>
    </location>
    <ligand>
        <name>(6S)-NADPHX</name>
        <dbReference type="ChEBI" id="CHEBI:64076"/>
    </ligand>
</feature>
<comment type="catalytic activity">
    <reaction evidence="6 7">
        <text>(6S)-NADPHX + ATP = ADP + phosphate + NADPH + H(+)</text>
        <dbReference type="Rhea" id="RHEA:32231"/>
        <dbReference type="ChEBI" id="CHEBI:15378"/>
        <dbReference type="ChEBI" id="CHEBI:30616"/>
        <dbReference type="ChEBI" id="CHEBI:43474"/>
        <dbReference type="ChEBI" id="CHEBI:57783"/>
        <dbReference type="ChEBI" id="CHEBI:64076"/>
        <dbReference type="ChEBI" id="CHEBI:456216"/>
        <dbReference type="EC" id="4.2.1.93"/>
    </reaction>
</comment>
<dbReference type="GO" id="GO:0005524">
    <property type="term" value="F:ATP binding"/>
    <property type="evidence" value="ECO:0007669"/>
    <property type="project" value="UniProtKB-KW"/>
</dbReference>
<comment type="cofactor">
    <cofactor evidence="7">
        <name>Mg(2+)</name>
        <dbReference type="ChEBI" id="CHEBI:18420"/>
    </cofactor>
</comment>
<keyword evidence="1 7" id="KW-0547">Nucleotide-binding</keyword>
<dbReference type="InterPro" id="IPR029056">
    <property type="entry name" value="Ribokinase-like"/>
</dbReference>
<dbReference type="PROSITE" id="PS51383">
    <property type="entry name" value="YJEF_C_3"/>
    <property type="match status" value="1"/>
</dbReference>
<organism evidence="9 10">
    <name type="scientific">Acer yangbiense</name>
    <dbReference type="NCBI Taxonomy" id="1000413"/>
    <lineage>
        <taxon>Eukaryota</taxon>
        <taxon>Viridiplantae</taxon>
        <taxon>Streptophyta</taxon>
        <taxon>Embryophyta</taxon>
        <taxon>Tracheophyta</taxon>
        <taxon>Spermatophyta</taxon>
        <taxon>Magnoliopsida</taxon>
        <taxon>eudicotyledons</taxon>
        <taxon>Gunneridae</taxon>
        <taxon>Pentapetalae</taxon>
        <taxon>rosids</taxon>
        <taxon>malvids</taxon>
        <taxon>Sapindales</taxon>
        <taxon>Sapindaceae</taxon>
        <taxon>Hippocastanoideae</taxon>
        <taxon>Acereae</taxon>
        <taxon>Acer</taxon>
    </lineage>
</organism>
<dbReference type="GO" id="GO:0047453">
    <property type="term" value="F:ATP-dependent NAD(P)H-hydrate dehydratase activity"/>
    <property type="evidence" value="ECO:0007669"/>
    <property type="project" value="UniProtKB-UniRule"/>
</dbReference>
<evidence type="ECO:0000256" key="6">
    <source>
        <dbReference type="ARBA" id="ARBA00047472"/>
    </source>
</evidence>
<dbReference type="NCBIfam" id="TIGR00196">
    <property type="entry name" value="yjeF_cterm"/>
    <property type="match status" value="1"/>
</dbReference>
<sequence>MLIKYGVNSGIISFGSAKDYILASSAAVLRRQQFLIRSLGGYTDQTTQRRMQQVNSMSGTALEADSETILRAITPILDPNRHKGQAGKIAVIGGCREYTGAPYFAAISALKIVSALLPHFLDNASGADLSHVFCTKDAAPVIKGYSPELIVHPILEESYSISGLGDEERRRISSKILAEVDKWMERFDCLVVGPGLGRDPYLLECVSEIMKHARESNVPIVIDGDGLFLVTNSLDLVSGYPLAVLTPNVNEYKRLVQKVLSCEVNDRDAPELLQYLVKRIGGVTILQKGKSDLISDGDTVKSVSIYGSPRRCGGQGDILSGSAMNPTVLGCIAASALLRKAASLAFENKKRSTLTSDIIECLGRSLEDILPAS</sequence>
<dbReference type="CDD" id="cd01171">
    <property type="entry name" value="YXKO-related"/>
    <property type="match status" value="1"/>
</dbReference>
<evidence type="ECO:0000256" key="2">
    <source>
        <dbReference type="ARBA" id="ARBA00022840"/>
    </source>
</evidence>
<dbReference type="PANTHER" id="PTHR12592">
    <property type="entry name" value="ATP-DEPENDENT (S)-NAD(P)H-HYDRATE DEHYDRATASE FAMILY MEMBER"/>
    <property type="match status" value="1"/>
</dbReference>
<comment type="caution">
    <text evidence="9">The sequence shown here is derived from an EMBL/GenBank/DDBJ whole genome shotgun (WGS) entry which is preliminary data.</text>
</comment>
<evidence type="ECO:0000256" key="5">
    <source>
        <dbReference type="ARBA" id="ARBA00023239"/>
    </source>
</evidence>
<dbReference type="EC" id="4.2.1.93" evidence="7"/>
<accession>A0A5C7IRM2</accession>
<feature type="binding site" evidence="7">
    <location>
        <position position="317"/>
    </location>
    <ligand>
        <name>(6S)-NADPHX</name>
        <dbReference type="ChEBI" id="CHEBI:64076"/>
    </ligand>
</feature>
<reference evidence="10" key="1">
    <citation type="journal article" date="2019" name="Gigascience">
        <title>De novo genome assembly of the endangered Acer yangbiense, a plant species with extremely small populations endemic to Yunnan Province, China.</title>
        <authorList>
            <person name="Yang J."/>
            <person name="Wariss H.M."/>
            <person name="Tao L."/>
            <person name="Zhang R."/>
            <person name="Yun Q."/>
            <person name="Hollingsworth P."/>
            <person name="Dao Z."/>
            <person name="Luo G."/>
            <person name="Guo H."/>
            <person name="Ma Y."/>
            <person name="Sun W."/>
        </authorList>
    </citation>
    <scope>NUCLEOTIDE SEQUENCE [LARGE SCALE GENOMIC DNA]</scope>
    <source>
        <strain evidence="10">cv. Malutang</strain>
    </source>
</reference>
<keyword evidence="10" id="KW-1185">Reference proteome</keyword>
<dbReference type="AlphaFoldDB" id="A0A5C7IRM2"/>
<dbReference type="SUPFAM" id="SSF53613">
    <property type="entry name" value="Ribokinase-like"/>
    <property type="match status" value="1"/>
</dbReference>
<dbReference type="Gene3D" id="3.40.1190.20">
    <property type="match status" value="1"/>
</dbReference>
<feature type="domain" description="YjeF C-terminal" evidence="8">
    <location>
        <begin position="66"/>
        <end position="369"/>
    </location>
</feature>
<dbReference type="GO" id="GO:0110051">
    <property type="term" value="P:metabolite repair"/>
    <property type="evidence" value="ECO:0007669"/>
    <property type="project" value="TreeGrafter"/>
</dbReference>
<dbReference type="PANTHER" id="PTHR12592:SF0">
    <property type="entry name" value="ATP-DEPENDENT (S)-NAD(P)H-HYDRATE DEHYDRATASE"/>
    <property type="match status" value="1"/>
</dbReference>
<evidence type="ECO:0000256" key="1">
    <source>
        <dbReference type="ARBA" id="ARBA00022741"/>
    </source>
</evidence>
<evidence type="ECO:0000259" key="8">
    <source>
        <dbReference type="PROSITE" id="PS51383"/>
    </source>
</evidence>
<evidence type="ECO:0000256" key="3">
    <source>
        <dbReference type="ARBA" id="ARBA00022857"/>
    </source>
</evidence>
<keyword evidence="4 7" id="KW-0520">NAD</keyword>
<comment type="similarity">
    <text evidence="7">Belongs to the NnrD/CARKD family.</text>
</comment>
<dbReference type="Proteomes" id="UP000323000">
    <property type="component" value="Chromosome 1"/>
</dbReference>
<evidence type="ECO:0000313" key="10">
    <source>
        <dbReference type="Proteomes" id="UP000323000"/>
    </source>
</evidence>
<keyword evidence="7" id="KW-0597">Phosphoprotein</keyword>
<dbReference type="GO" id="GO:0046496">
    <property type="term" value="P:nicotinamide nucleotide metabolic process"/>
    <property type="evidence" value="ECO:0007669"/>
    <property type="project" value="UniProtKB-UniRule"/>
</dbReference>
<name>A0A5C7IRM2_9ROSI</name>
<dbReference type="EMBL" id="VAHF01000001">
    <property type="protein sequence ID" value="TXG71970.1"/>
    <property type="molecule type" value="Genomic_DNA"/>
</dbReference>
<dbReference type="InterPro" id="IPR000631">
    <property type="entry name" value="CARKD"/>
</dbReference>
<feature type="binding site" evidence="7">
    <location>
        <begin position="288"/>
        <end position="292"/>
    </location>
    <ligand>
        <name>ATP</name>
        <dbReference type="ChEBI" id="CHEBI:30616"/>
    </ligand>
</feature>
<feature type="binding site" evidence="7">
    <location>
        <position position="195"/>
    </location>
    <ligand>
        <name>(6S)-NADPHX</name>
        <dbReference type="ChEBI" id="CHEBI:64076"/>
    </ligand>
</feature>
<protein>
    <recommendedName>
        <fullName evidence="7">ATP-dependent (S)-NAD(P)H-hydrate dehydratase</fullName>
        <ecNumber evidence="7">4.2.1.93</ecNumber>
    </recommendedName>
    <alternativeName>
        <fullName evidence="7">ATP-dependent NAD(P)HX dehydratase</fullName>
    </alternativeName>
</protein>
<dbReference type="Pfam" id="PF01256">
    <property type="entry name" value="Carb_kinase"/>
    <property type="match status" value="1"/>
</dbReference>
<proteinExistence type="inferred from homology"/>
<keyword evidence="3" id="KW-0521">NADP</keyword>
<keyword evidence="2 7" id="KW-0067">ATP-binding</keyword>
<dbReference type="HAMAP" id="MF_01965">
    <property type="entry name" value="NADHX_dehydratase"/>
    <property type="match status" value="1"/>
</dbReference>
<dbReference type="FunFam" id="3.40.1190.20:FF:000028">
    <property type="entry name" value="ATP-dependent (S)-NAD(P)H-hydrate dehydratase"/>
    <property type="match status" value="1"/>
</dbReference>
<gene>
    <name evidence="9" type="ORF">EZV62_000549</name>
</gene>
<keyword evidence="5 7" id="KW-0456">Lyase</keyword>
<evidence type="ECO:0000256" key="4">
    <source>
        <dbReference type="ARBA" id="ARBA00023027"/>
    </source>
</evidence>
<comment type="function">
    <text evidence="7">Catalyzes the dehydration of the S-form of NAD(P)HX at the expense of ATP, which is converted to ADP. Together with NAD(P)HX epimerase, which catalyzes the epimerization of the S- and R-forms, the enzyme allows the repair of both epimers of NAD(P)HX, a damaged form of NAD(P)H that is a result of enzymatic or heat-dependent hydration.</text>
</comment>
<comment type="catalytic activity">
    <reaction evidence="7">
        <text>(6S)-NADHX + ATP = ADP + phosphate + NADH + H(+)</text>
        <dbReference type="Rhea" id="RHEA:19017"/>
        <dbReference type="ChEBI" id="CHEBI:15378"/>
        <dbReference type="ChEBI" id="CHEBI:30616"/>
        <dbReference type="ChEBI" id="CHEBI:43474"/>
        <dbReference type="ChEBI" id="CHEBI:57945"/>
        <dbReference type="ChEBI" id="CHEBI:64074"/>
        <dbReference type="ChEBI" id="CHEBI:456216"/>
        <dbReference type="EC" id="4.2.1.93"/>
    </reaction>
</comment>
<evidence type="ECO:0000313" key="9">
    <source>
        <dbReference type="EMBL" id="TXG71970.1"/>
    </source>
</evidence>
<feature type="binding site" evidence="7">
    <location>
        <begin position="307"/>
        <end position="316"/>
    </location>
    <ligand>
        <name>ATP</name>
        <dbReference type="ChEBI" id="CHEBI:30616"/>
    </ligand>
</feature>
<evidence type="ECO:0000256" key="7">
    <source>
        <dbReference type="HAMAP-Rule" id="MF_03157"/>
    </source>
</evidence>